<gene>
    <name evidence="2" type="ORF">H671_21387</name>
</gene>
<dbReference type="PANTHER" id="PTHR24164">
    <property type="entry name" value="RELA-ASSOCIATED INHIBITOR"/>
    <property type="match status" value="1"/>
</dbReference>
<dbReference type="PANTHER" id="PTHR24164:SF4">
    <property type="entry name" value="RELA-ASSOCIATED INHIBITOR"/>
    <property type="match status" value="1"/>
</dbReference>
<reference evidence="3" key="1">
    <citation type="journal article" date="2013" name="Nat. Biotechnol.">
        <title>Chinese hamster genome sequenced from sorted chromosomes.</title>
        <authorList>
            <person name="Brinkrolf K."/>
            <person name="Rupp O."/>
            <person name="Laux H."/>
            <person name="Kollin F."/>
            <person name="Ernst W."/>
            <person name="Linke B."/>
            <person name="Kofler R."/>
            <person name="Romand S."/>
            <person name="Hesse F."/>
            <person name="Budach W.E."/>
            <person name="Galosy S."/>
            <person name="Muller D."/>
            <person name="Noll T."/>
            <person name="Wienberg J."/>
            <person name="Jostock T."/>
            <person name="Leonard M."/>
            <person name="Grillari J."/>
            <person name="Tauch A."/>
            <person name="Goesmann A."/>
            <person name="Helk B."/>
            <person name="Mott J.E."/>
            <person name="Puhler A."/>
            <person name="Borth N."/>
        </authorList>
    </citation>
    <scope>NUCLEOTIDE SEQUENCE [LARGE SCALE GENOMIC DNA]</scope>
    <source>
        <strain evidence="3">17A/GY</strain>
    </source>
</reference>
<sequence>MDSEAFQNARDLLDLNFQSLAMKHMDLKQMELDTAAAKVDELTKQLESLWSDSPAPPGPQAGAPPRMSRYSTSPVPEHFGSRGSPQKTSADGTEARFGRSESAPSLHPYSPLSPKGRPSSPRAPIYLQPDAYGSLERAPSPRPRAFDGAGSPHGRAPSPRPGTGSMRQPGPPTPFDYLGRAGSPRGSPLAEGPQAFFPERGPSPRPPAAAYDAPAAAFGGPLLGAGGSAFAPPLRAQDDLTLRRRPPKAWNESDLDVAYEKKSSQTASYERLDVFSRPASPGLQLLPWRESSLDGLGGSGKDITSATLPRNYKVSPLAAADRRSDVGSYRRSVGSAGPSGTLPRSWQPVSRIPMPPASPQPRNALRHRPIPLSMIFKLQNAFWEHGASRAVLPGSPIFSRAPPPKLPPQQPP</sequence>
<name>A0A061HVN9_CRIGR</name>
<organism evidence="2 3">
    <name type="scientific">Cricetulus griseus</name>
    <name type="common">Chinese hamster</name>
    <name type="synonym">Cricetulus barabensis griseus</name>
    <dbReference type="NCBI Taxonomy" id="10029"/>
    <lineage>
        <taxon>Eukaryota</taxon>
        <taxon>Metazoa</taxon>
        <taxon>Chordata</taxon>
        <taxon>Craniata</taxon>
        <taxon>Vertebrata</taxon>
        <taxon>Euteleostomi</taxon>
        <taxon>Mammalia</taxon>
        <taxon>Eutheria</taxon>
        <taxon>Euarchontoglires</taxon>
        <taxon>Glires</taxon>
        <taxon>Rodentia</taxon>
        <taxon>Myomorpha</taxon>
        <taxon>Muroidea</taxon>
        <taxon>Cricetidae</taxon>
        <taxon>Cricetinae</taxon>
        <taxon>Cricetulus</taxon>
    </lineage>
</organism>
<protein>
    <submittedName>
        <fullName evidence="2">RelA-associated inhibitor</fullName>
    </submittedName>
</protein>
<evidence type="ECO:0000313" key="2">
    <source>
        <dbReference type="EMBL" id="ERE51118.1"/>
    </source>
</evidence>
<dbReference type="GO" id="GO:0045597">
    <property type="term" value="P:positive regulation of cell differentiation"/>
    <property type="evidence" value="ECO:0007669"/>
    <property type="project" value="TreeGrafter"/>
</dbReference>
<feature type="region of interest" description="Disordered" evidence="1">
    <location>
        <begin position="393"/>
        <end position="412"/>
    </location>
</feature>
<dbReference type="Proteomes" id="UP000030759">
    <property type="component" value="Unassembled WGS sequence"/>
</dbReference>
<proteinExistence type="predicted"/>
<feature type="region of interest" description="Disordered" evidence="1">
    <location>
        <begin position="319"/>
        <end position="365"/>
    </location>
</feature>
<feature type="compositionally biased region" description="Pro residues" evidence="1">
    <location>
        <begin position="401"/>
        <end position="412"/>
    </location>
</feature>
<dbReference type="InterPro" id="IPR028320">
    <property type="entry name" value="iASPP"/>
</dbReference>
<dbReference type="AlphaFoldDB" id="A0A061HVN9"/>
<evidence type="ECO:0000256" key="1">
    <source>
        <dbReference type="SAM" id="MobiDB-lite"/>
    </source>
</evidence>
<dbReference type="GO" id="GO:0006357">
    <property type="term" value="P:regulation of transcription by RNA polymerase II"/>
    <property type="evidence" value="ECO:0007669"/>
    <property type="project" value="TreeGrafter"/>
</dbReference>
<feature type="region of interest" description="Disordered" evidence="1">
    <location>
        <begin position="47"/>
        <end position="212"/>
    </location>
</feature>
<dbReference type="EMBL" id="KE688567">
    <property type="protein sequence ID" value="ERE51118.1"/>
    <property type="molecule type" value="Genomic_DNA"/>
</dbReference>
<feature type="non-terminal residue" evidence="2">
    <location>
        <position position="412"/>
    </location>
</feature>
<accession>A0A061HVN9</accession>
<evidence type="ECO:0000313" key="3">
    <source>
        <dbReference type="Proteomes" id="UP000030759"/>
    </source>
</evidence>